<dbReference type="Gene3D" id="3.40.50.1000">
    <property type="entry name" value="HAD superfamily/HAD-like"/>
    <property type="match status" value="1"/>
</dbReference>
<sequence>MTVRHIVLDIGRVLLKWDPELPYRRLIPDPERRRWFLSEVCTPAWNHAQDGGRSWAEGEAELIARFPAEADLIRAYRATWCEMVPEPLAETPQIMADLVAAGHDVTLLTNFHPETFAIALQRFPFLQAARGRTVSGEVGITKPDPAIYALHARRFGLEPAATLFFDDSAANVAAAEAAGWTGRLFTDAARMRADLAATGVAY</sequence>
<dbReference type="GO" id="GO:0016787">
    <property type="term" value="F:hydrolase activity"/>
    <property type="evidence" value="ECO:0007669"/>
    <property type="project" value="UniProtKB-KW"/>
</dbReference>
<proteinExistence type="predicted"/>
<dbReference type="EMBL" id="JAEKJA010000003">
    <property type="protein sequence ID" value="MBJ3775193.1"/>
    <property type="molecule type" value="Genomic_DNA"/>
</dbReference>
<accession>A0A934IMP1</accession>
<dbReference type="Proteomes" id="UP000609531">
    <property type="component" value="Unassembled WGS sequence"/>
</dbReference>
<dbReference type="AlphaFoldDB" id="A0A934IMP1"/>
<name>A0A934IMP1_9HYPH</name>
<dbReference type="SUPFAM" id="SSF56784">
    <property type="entry name" value="HAD-like"/>
    <property type="match status" value="1"/>
</dbReference>
<dbReference type="Gene3D" id="1.10.150.240">
    <property type="entry name" value="Putative phosphatase, domain 2"/>
    <property type="match status" value="1"/>
</dbReference>
<keyword evidence="2" id="KW-1185">Reference proteome</keyword>
<gene>
    <name evidence="1" type="ORF">JCR33_05805</name>
</gene>
<dbReference type="PANTHER" id="PTHR43611:SF3">
    <property type="entry name" value="FLAVIN MONONUCLEOTIDE HYDROLASE 1, CHLOROPLATIC"/>
    <property type="match status" value="1"/>
</dbReference>
<reference evidence="1" key="1">
    <citation type="submission" date="2020-12" db="EMBL/GenBank/DDBJ databases">
        <title>Bacterial taxonomy.</title>
        <authorList>
            <person name="Pan X."/>
        </authorList>
    </citation>
    <scope>NUCLEOTIDE SEQUENCE</scope>
    <source>
        <strain evidence="1">B2012</strain>
    </source>
</reference>
<protein>
    <submittedName>
        <fullName evidence="1">HAD-IA family hydrolase</fullName>
    </submittedName>
</protein>
<organism evidence="1 2">
    <name type="scientific">Acuticoccus mangrovi</name>
    <dbReference type="NCBI Taxonomy" id="2796142"/>
    <lineage>
        <taxon>Bacteria</taxon>
        <taxon>Pseudomonadati</taxon>
        <taxon>Pseudomonadota</taxon>
        <taxon>Alphaproteobacteria</taxon>
        <taxon>Hyphomicrobiales</taxon>
        <taxon>Amorphaceae</taxon>
        <taxon>Acuticoccus</taxon>
    </lineage>
</organism>
<dbReference type="InterPro" id="IPR023214">
    <property type="entry name" value="HAD_sf"/>
</dbReference>
<dbReference type="Pfam" id="PF00702">
    <property type="entry name" value="Hydrolase"/>
    <property type="match status" value="1"/>
</dbReference>
<keyword evidence="1" id="KW-0378">Hydrolase</keyword>
<dbReference type="InterPro" id="IPR006439">
    <property type="entry name" value="HAD-SF_hydro_IA"/>
</dbReference>
<dbReference type="InterPro" id="IPR023198">
    <property type="entry name" value="PGP-like_dom2"/>
</dbReference>
<dbReference type="InterPro" id="IPR036412">
    <property type="entry name" value="HAD-like_sf"/>
</dbReference>
<evidence type="ECO:0000313" key="1">
    <source>
        <dbReference type="EMBL" id="MBJ3775193.1"/>
    </source>
</evidence>
<dbReference type="RefSeq" id="WP_198881073.1">
    <property type="nucleotide sequence ID" value="NZ_JAEKJA010000003.1"/>
</dbReference>
<evidence type="ECO:0000313" key="2">
    <source>
        <dbReference type="Proteomes" id="UP000609531"/>
    </source>
</evidence>
<dbReference type="NCBIfam" id="TIGR01509">
    <property type="entry name" value="HAD-SF-IA-v3"/>
    <property type="match status" value="1"/>
</dbReference>
<dbReference type="PANTHER" id="PTHR43611">
    <property type="entry name" value="ALPHA-D-GLUCOSE 1-PHOSPHATE PHOSPHATASE"/>
    <property type="match status" value="1"/>
</dbReference>
<comment type="caution">
    <text evidence="1">The sequence shown here is derived from an EMBL/GenBank/DDBJ whole genome shotgun (WGS) entry which is preliminary data.</text>
</comment>